<gene>
    <name evidence="1" type="ORF">LVY65_05095</name>
</gene>
<reference evidence="1" key="1">
    <citation type="submission" date="2022-01" db="EMBL/GenBank/DDBJ databases">
        <authorList>
            <person name="Jo J.-H."/>
            <person name="Im W.-T."/>
        </authorList>
    </citation>
    <scope>NUCLEOTIDE SEQUENCE</scope>
    <source>
        <strain evidence="1">G124</strain>
    </source>
</reference>
<comment type="caution">
    <text evidence="1">The sequence shown here is derived from an EMBL/GenBank/DDBJ whole genome shotgun (WGS) entry which is preliminary data.</text>
</comment>
<dbReference type="RefSeq" id="WP_235066905.1">
    <property type="nucleotide sequence ID" value="NZ_JAKFGM010000001.1"/>
</dbReference>
<proteinExistence type="predicted"/>
<evidence type="ECO:0000313" key="2">
    <source>
        <dbReference type="Proteomes" id="UP001139410"/>
    </source>
</evidence>
<accession>A0A9X1QLW7</accession>
<dbReference type="EMBL" id="JAKFGM010000001">
    <property type="protein sequence ID" value="MCF2514442.1"/>
    <property type="molecule type" value="Genomic_DNA"/>
</dbReference>
<sequence>MSIDQFKAELRAHRLKEFEETWAEYEAEDWAQQLRLRLAATRRKLAGLASDPAFQQFLAVAPSGMTHDHQLFTRFLDEAEQWIAGGNLRDAESRLDGVEEVIRRKRDALALWNKAKVLAGQTQRVGAGRASKRRSWADAVAKELMLPGRTKDDCWNRLPDHEQRCLETECDGADLRFWRDGDTLMCIESGNDGVASRCMKKSTFKKRYMRRGQ</sequence>
<protein>
    <submittedName>
        <fullName evidence="1">Uncharacterized protein</fullName>
    </submittedName>
</protein>
<organism evidence="1 2">
    <name type="scientific">Sphingomonas cremea</name>
    <dbReference type="NCBI Taxonomy" id="2904799"/>
    <lineage>
        <taxon>Bacteria</taxon>
        <taxon>Pseudomonadati</taxon>
        <taxon>Pseudomonadota</taxon>
        <taxon>Alphaproteobacteria</taxon>
        <taxon>Sphingomonadales</taxon>
        <taxon>Sphingomonadaceae</taxon>
        <taxon>Sphingomonas</taxon>
    </lineage>
</organism>
<dbReference type="Proteomes" id="UP001139410">
    <property type="component" value="Unassembled WGS sequence"/>
</dbReference>
<keyword evidence="2" id="KW-1185">Reference proteome</keyword>
<evidence type="ECO:0000313" key="1">
    <source>
        <dbReference type="EMBL" id="MCF2514442.1"/>
    </source>
</evidence>
<name>A0A9X1QLW7_9SPHN</name>
<dbReference type="AlphaFoldDB" id="A0A9X1QLW7"/>